<evidence type="ECO:0000259" key="5">
    <source>
        <dbReference type="PROSITE" id="PS50110"/>
    </source>
</evidence>
<dbReference type="InterPro" id="IPR050469">
    <property type="entry name" value="Diguanylate_Cyclase"/>
</dbReference>
<dbReference type="SUPFAM" id="SSF52172">
    <property type="entry name" value="CheY-like"/>
    <property type="match status" value="1"/>
</dbReference>
<evidence type="ECO:0000256" key="3">
    <source>
        <dbReference type="ARBA" id="ARBA00034247"/>
    </source>
</evidence>
<dbReference type="NCBIfam" id="TIGR00254">
    <property type="entry name" value="GGDEF"/>
    <property type="match status" value="1"/>
</dbReference>
<dbReference type="EMBL" id="RXZH01000001">
    <property type="protein sequence ID" value="RTZ17857.1"/>
    <property type="molecule type" value="Genomic_DNA"/>
</dbReference>
<dbReference type="InterPro" id="IPR029787">
    <property type="entry name" value="Nucleotide_cyclase"/>
</dbReference>
<proteinExistence type="predicted"/>
<dbReference type="Gene3D" id="3.30.70.270">
    <property type="match status" value="1"/>
</dbReference>
<gene>
    <name evidence="7" type="ORF">EJ063_03465</name>
</gene>
<evidence type="ECO:0000259" key="6">
    <source>
        <dbReference type="PROSITE" id="PS50887"/>
    </source>
</evidence>
<dbReference type="InterPro" id="IPR000160">
    <property type="entry name" value="GGDEF_dom"/>
</dbReference>
<dbReference type="CDD" id="cd01949">
    <property type="entry name" value="GGDEF"/>
    <property type="match status" value="1"/>
</dbReference>
<dbReference type="Pfam" id="PF00072">
    <property type="entry name" value="Response_reg"/>
    <property type="match status" value="1"/>
</dbReference>
<reference evidence="7 8" key="1">
    <citation type="submission" date="2018-12" db="EMBL/GenBank/DDBJ databases">
        <title>Vibrio sp. isolated from China Sea.</title>
        <authorList>
            <person name="Li Y."/>
        </authorList>
    </citation>
    <scope>NUCLEOTIDE SEQUENCE [LARGE SCALE GENOMIC DNA]</scope>
    <source>
        <strain evidence="7 8">BEI207</strain>
    </source>
</reference>
<keyword evidence="4" id="KW-0597">Phosphoprotein</keyword>
<dbReference type="FunFam" id="3.30.70.270:FF:000001">
    <property type="entry name" value="Diguanylate cyclase domain protein"/>
    <property type="match status" value="1"/>
</dbReference>
<sequence length="300" mass="33885">MDRESLKALIVDDEAINRKMLANILDDFTNIVAKDGHQALQRAQNTDDLDIIVLDIMMPEIDGYEVCRRLKADPKTEHIPVVFVTSKGSEYDEELGFRLGASDYITKPFNSSIVRARIDNHVRLKKQCDFLEKLNVTDPLTGIANRRALEETLQREWAQANETQQPLSLLMIDIDYFKAFNDLYGHQQGDECLKRVAREIDSLLLSSRSHFSRYGGEEFCIVLPEVEKTEAQQLAAKIISAIETASLEHRGSTLNEKVSVSIGVTTKSARLERASDLIAIADKALYFSKRNGRGQSCFMD</sequence>
<dbReference type="GO" id="GO:0005886">
    <property type="term" value="C:plasma membrane"/>
    <property type="evidence" value="ECO:0007669"/>
    <property type="project" value="TreeGrafter"/>
</dbReference>
<dbReference type="PANTHER" id="PTHR45138:SF9">
    <property type="entry name" value="DIGUANYLATE CYCLASE DGCM-RELATED"/>
    <property type="match status" value="1"/>
</dbReference>
<dbReference type="InterPro" id="IPR001789">
    <property type="entry name" value="Sig_transdc_resp-reg_receiver"/>
</dbReference>
<dbReference type="EC" id="2.7.7.65" evidence="2"/>
<evidence type="ECO:0000313" key="8">
    <source>
        <dbReference type="Proteomes" id="UP000268973"/>
    </source>
</evidence>
<dbReference type="AlphaFoldDB" id="A0A3S0P8R4"/>
<evidence type="ECO:0000256" key="1">
    <source>
        <dbReference type="ARBA" id="ARBA00001946"/>
    </source>
</evidence>
<organism evidence="7 8">
    <name type="scientific">Vibrio aquaticus</name>
    <dbReference type="NCBI Taxonomy" id="2496559"/>
    <lineage>
        <taxon>Bacteria</taxon>
        <taxon>Pseudomonadati</taxon>
        <taxon>Pseudomonadota</taxon>
        <taxon>Gammaproteobacteria</taxon>
        <taxon>Vibrionales</taxon>
        <taxon>Vibrionaceae</taxon>
        <taxon>Vibrio</taxon>
    </lineage>
</organism>
<protein>
    <recommendedName>
        <fullName evidence="2">diguanylate cyclase</fullName>
        <ecNumber evidence="2">2.7.7.65</ecNumber>
    </recommendedName>
</protein>
<dbReference type="GO" id="GO:0052621">
    <property type="term" value="F:diguanylate cyclase activity"/>
    <property type="evidence" value="ECO:0007669"/>
    <property type="project" value="UniProtKB-EC"/>
</dbReference>
<dbReference type="PROSITE" id="PS50110">
    <property type="entry name" value="RESPONSE_REGULATORY"/>
    <property type="match status" value="1"/>
</dbReference>
<dbReference type="SMART" id="SM00448">
    <property type="entry name" value="REC"/>
    <property type="match status" value="1"/>
</dbReference>
<comment type="caution">
    <text evidence="7">The sequence shown here is derived from an EMBL/GenBank/DDBJ whole genome shotgun (WGS) entry which is preliminary data.</text>
</comment>
<dbReference type="InterPro" id="IPR043128">
    <property type="entry name" value="Rev_trsase/Diguanyl_cyclase"/>
</dbReference>
<dbReference type="RefSeq" id="WP_126572607.1">
    <property type="nucleotide sequence ID" value="NZ_RXZH01000001.1"/>
</dbReference>
<dbReference type="SUPFAM" id="SSF55073">
    <property type="entry name" value="Nucleotide cyclase"/>
    <property type="match status" value="1"/>
</dbReference>
<dbReference type="Proteomes" id="UP000268973">
    <property type="component" value="Unassembled WGS sequence"/>
</dbReference>
<feature type="modified residue" description="4-aspartylphosphate" evidence="4">
    <location>
        <position position="55"/>
    </location>
</feature>
<evidence type="ECO:0000313" key="7">
    <source>
        <dbReference type="EMBL" id="RTZ17857.1"/>
    </source>
</evidence>
<dbReference type="Pfam" id="PF00990">
    <property type="entry name" value="GGDEF"/>
    <property type="match status" value="1"/>
</dbReference>
<dbReference type="OrthoDB" id="9812260at2"/>
<evidence type="ECO:0000256" key="2">
    <source>
        <dbReference type="ARBA" id="ARBA00012528"/>
    </source>
</evidence>
<comment type="catalytic activity">
    <reaction evidence="3">
        <text>2 GTP = 3',3'-c-di-GMP + 2 diphosphate</text>
        <dbReference type="Rhea" id="RHEA:24898"/>
        <dbReference type="ChEBI" id="CHEBI:33019"/>
        <dbReference type="ChEBI" id="CHEBI:37565"/>
        <dbReference type="ChEBI" id="CHEBI:58805"/>
        <dbReference type="EC" id="2.7.7.65"/>
    </reaction>
</comment>
<dbReference type="PROSITE" id="PS50887">
    <property type="entry name" value="GGDEF"/>
    <property type="match status" value="1"/>
</dbReference>
<feature type="domain" description="GGDEF" evidence="6">
    <location>
        <begin position="165"/>
        <end position="300"/>
    </location>
</feature>
<feature type="domain" description="Response regulatory" evidence="5">
    <location>
        <begin position="7"/>
        <end position="122"/>
    </location>
</feature>
<dbReference type="GO" id="GO:1902201">
    <property type="term" value="P:negative regulation of bacterial-type flagellum-dependent cell motility"/>
    <property type="evidence" value="ECO:0007669"/>
    <property type="project" value="TreeGrafter"/>
</dbReference>
<dbReference type="GO" id="GO:0000160">
    <property type="term" value="P:phosphorelay signal transduction system"/>
    <property type="evidence" value="ECO:0007669"/>
    <property type="project" value="InterPro"/>
</dbReference>
<accession>A0A3S0P8R4</accession>
<dbReference type="SMART" id="SM00267">
    <property type="entry name" value="GGDEF"/>
    <property type="match status" value="1"/>
</dbReference>
<name>A0A3S0P8R4_9VIBR</name>
<dbReference type="InterPro" id="IPR011006">
    <property type="entry name" value="CheY-like_superfamily"/>
</dbReference>
<evidence type="ECO:0000256" key="4">
    <source>
        <dbReference type="PROSITE-ProRule" id="PRU00169"/>
    </source>
</evidence>
<dbReference type="GO" id="GO:0043709">
    <property type="term" value="P:cell adhesion involved in single-species biofilm formation"/>
    <property type="evidence" value="ECO:0007669"/>
    <property type="project" value="TreeGrafter"/>
</dbReference>
<comment type="cofactor">
    <cofactor evidence="1">
        <name>Mg(2+)</name>
        <dbReference type="ChEBI" id="CHEBI:18420"/>
    </cofactor>
</comment>
<keyword evidence="8" id="KW-1185">Reference proteome</keyword>
<dbReference type="Gene3D" id="3.40.50.2300">
    <property type="match status" value="1"/>
</dbReference>
<dbReference type="PANTHER" id="PTHR45138">
    <property type="entry name" value="REGULATORY COMPONENTS OF SENSORY TRANSDUCTION SYSTEM"/>
    <property type="match status" value="1"/>
</dbReference>